<dbReference type="EMBL" id="CM016554">
    <property type="protein sequence ID" value="TKW28098.1"/>
    <property type="molecule type" value="Genomic_DNA"/>
</dbReference>
<feature type="signal peptide" evidence="1">
    <location>
        <begin position="1"/>
        <end position="22"/>
    </location>
</feature>
<keyword evidence="1" id="KW-0732">Signal</keyword>
<protein>
    <submittedName>
        <fullName evidence="2">Uncharacterized protein</fullName>
    </submittedName>
</protein>
<keyword evidence="3" id="KW-1185">Reference proteome</keyword>
<name>A0A4U6VFB9_SETVI</name>
<dbReference type="Proteomes" id="UP000298652">
    <property type="component" value="Chromosome 3"/>
</dbReference>
<dbReference type="Gramene" id="TKW28098">
    <property type="protein sequence ID" value="TKW28098"/>
    <property type="gene ID" value="SEVIR_3G302400v2"/>
</dbReference>
<accession>A0A4U6VFB9</accession>
<proteinExistence type="predicted"/>
<evidence type="ECO:0000256" key="1">
    <source>
        <dbReference type="SAM" id="SignalP"/>
    </source>
</evidence>
<organism evidence="2 3">
    <name type="scientific">Setaria viridis</name>
    <name type="common">Green bristlegrass</name>
    <name type="synonym">Setaria italica subsp. viridis</name>
    <dbReference type="NCBI Taxonomy" id="4556"/>
    <lineage>
        <taxon>Eukaryota</taxon>
        <taxon>Viridiplantae</taxon>
        <taxon>Streptophyta</taxon>
        <taxon>Embryophyta</taxon>
        <taxon>Tracheophyta</taxon>
        <taxon>Spermatophyta</taxon>
        <taxon>Magnoliopsida</taxon>
        <taxon>Liliopsida</taxon>
        <taxon>Poales</taxon>
        <taxon>Poaceae</taxon>
        <taxon>PACMAD clade</taxon>
        <taxon>Panicoideae</taxon>
        <taxon>Panicodae</taxon>
        <taxon>Paniceae</taxon>
        <taxon>Cenchrinae</taxon>
        <taxon>Setaria</taxon>
    </lineage>
</organism>
<sequence>MSHSRAIFTAVVVWRWAASTSGRACHDVHSGQLEVDGAPLKLQAYKTIGYMRTAQFKLELSELTVMPIERELTLVLRRVK</sequence>
<evidence type="ECO:0000313" key="3">
    <source>
        <dbReference type="Proteomes" id="UP000298652"/>
    </source>
</evidence>
<feature type="chain" id="PRO_5021033995" evidence="1">
    <location>
        <begin position="23"/>
        <end position="80"/>
    </location>
</feature>
<evidence type="ECO:0000313" key="2">
    <source>
        <dbReference type="EMBL" id="TKW28098.1"/>
    </source>
</evidence>
<dbReference type="AlphaFoldDB" id="A0A4U6VFB9"/>
<gene>
    <name evidence="2" type="ORF">SEVIR_3G302400v2</name>
</gene>
<reference evidence="2" key="1">
    <citation type="submission" date="2019-03" db="EMBL/GenBank/DDBJ databases">
        <title>WGS assembly of Setaria viridis.</title>
        <authorList>
            <person name="Huang P."/>
            <person name="Jenkins J."/>
            <person name="Grimwood J."/>
            <person name="Barry K."/>
            <person name="Healey A."/>
            <person name="Mamidi S."/>
            <person name="Sreedasyam A."/>
            <person name="Shu S."/>
            <person name="Feldman M."/>
            <person name="Wu J."/>
            <person name="Yu Y."/>
            <person name="Chen C."/>
            <person name="Johnson J."/>
            <person name="Rokhsar D."/>
            <person name="Baxter I."/>
            <person name="Schmutz J."/>
            <person name="Brutnell T."/>
            <person name="Kellogg E."/>
        </authorList>
    </citation>
    <scope>NUCLEOTIDE SEQUENCE [LARGE SCALE GENOMIC DNA]</scope>
</reference>